<reference evidence="1" key="3">
    <citation type="journal article" date="2013" name="Nucleic Acids Res.">
        <title>The genome of Anopheles darlingi, the main neotropical malaria vector.</title>
        <authorList>
            <person name="Marinotti O."/>
            <person name="Cerqueira G.C."/>
            <person name="de Almeida L.G."/>
            <person name="Ferro M.I."/>
            <person name="Loreto E.L."/>
            <person name="Zaha A."/>
            <person name="Teixeira S.M."/>
            <person name="Wespiser A.R."/>
            <person name="Almeida E Silva A."/>
            <person name="Schlindwein A.D."/>
            <person name="Pacheco A.C."/>
            <person name="Silva A.L."/>
            <person name="Graveley B.R."/>
            <person name="Walenz B.P."/>
            <person name="Lima Bde A."/>
            <person name="Ribeiro C.A."/>
            <person name="Nunes-Silva C.G."/>
            <person name="de Carvalho C.R."/>
            <person name="Soares C.M."/>
            <person name="de Menezes C.B."/>
            <person name="Matiolli C."/>
            <person name="Caffrey D."/>
            <person name="Araujo D.A."/>
            <person name="de Oliveira D.M."/>
            <person name="Golenbock D."/>
            <person name="Grisard E.C."/>
            <person name="Fantinatti-Garboggini F."/>
            <person name="de Carvalho F.M."/>
            <person name="Barcellos F.G."/>
            <person name="Prosdocimi F."/>
            <person name="May G."/>
            <person name="Azevedo Junior G.M."/>
            <person name="Guimaraes G.M."/>
            <person name="Goldman G.H."/>
            <person name="Padilha I.Q."/>
            <person name="Batista Jda S."/>
            <person name="Ferro J.A."/>
            <person name="Ribeiro J.M."/>
            <person name="Fietto J.L."/>
            <person name="Dabbas K.M."/>
            <person name="Cerdeira L."/>
            <person name="Agnez-Lima L.F."/>
            <person name="Brocchi M."/>
            <person name="de Carvalho M.O."/>
            <person name="Teixeira Mde M."/>
            <person name="Diniz Maia Mde M."/>
            <person name="Goldman M.H."/>
            <person name="Cruz Schneider M.P."/>
            <person name="Felipe M.S."/>
            <person name="Hungria M."/>
            <person name="Nicolas M.F."/>
            <person name="Pereira M."/>
            <person name="Montes M.A."/>
            <person name="Cantao M.E."/>
            <person name="Vincentz M."/>
            <person name="Rafael M.S."/>
            <person name="Silverman N."/>
            <person name="Stoco P.H."/>
            <person name="Souza R.C."/>
            <person name="Vicentini R."/>
            <person name="Gazzinelli R.T."/>
            <person name="Neves Rde O."/>
            <person name="Silva R."/>
            <person name="Astolfi-Filho S."/>
            <person name="Maciel T.E."/>
            <person name="Urmenyi T.P."/>
            <person name="Tadei W.P."/>
            <person name="Camargo E.P."/>
            <person name="de Vasconcelos A.T."/>
        </authorList>
    </citation>
    <scope>NUCLEOTIDE SEQUENCE</scope>
</reference>
<accession>W5J8H8</accession>
<protein>
    <submittedName>
        <fullName evidence="1 2">Uncharacterized protein</fullName>
    </submittedName>
</protein>
<dbReference type="HOGENOM" id="CLU_2361438_0_0_1"/>
<gene>
    <name evidence="1" type="ORF">AND_008142</name>
</gene>
<reference evidence="2" key="4">
    <citation type="submission" date="2015-06" db="UniProtKB">
        <authorList>
            <consortium name="EnsemblMetazoa"/>
        </authorList>
    </citation>
    <scope>IDENTIFICATION</scope>
</reference>
<organism evidence="1">
    <name type="scientific">Anopheles darlingi</name>
    <name type="common">Mosquito</name>
    <dbReference type="NCBI Taxonomy" id="43151"/>
    <lineage>
        <taxon>Eukaryota</taxon>
        <taxon>Metazoa</taxon>
        <taxon>Ecdysozoa</taxon>
        <taxon>Arthropoda</taxon>
        <taxon>Hexapoda</taxon>
        <taxon>Insecta</taxon>
        <taxon>Pterygota</taxon>
        <taxon>Neoptera</taxon>
        <taxon>Endopterygota</taxon>
        <taxon>Diptera</taxon>
        <taxon>Nematocera</taxon>
        <taxon>Culicoidea</taxon>
        <taxon>Culicidae</taxon>
        <taxon>Anophelinae</taxon>
        <taxon>Anopheles</taxon>
    </lineage>
</organism>
<evidence type="ECO:0000313" key="3">
    <source>
        <dbReference type="Proteomes" id="UP000000673"/>
    </source>
</evidence>
<proteinExistence type="predicted"/>
<keyword evidence="3" id="KW-1185">Reference proteome</keyword>
<dbReference type="VEuPathDB" id="VectorBase:ADAC008142"/>
<dbReference type="EnsemblMetazoa" id="ADAC008142-RA">
    <property type="protein sequence ID" value="ADAC008142-PA"/>
    <property type="gene ID" value="ADAC008142"/>
</dbReference>
<reference evidence="1" key="2">
    <citation type="submission" date="2010-05" db="EMBL/GenBank/DDBJ databases">
        <authorList>
            <person name="Almeida L.G."/>
            <person name="Nicolas M.F."/>
            <person name="Souza R.C."/>
            <person name="Vasconcelos A.T.R."/>
        </authorList>
    </citation>
    <scope>NUCLEOTIDE SEQUENCE</scope>
</reference>
<dbReference type="Proteomes" id="UP000000673">
    <property type="component" value="Unassembled WGS sequence"/>
</dbReference>
<evidence type="ECO:0000313" key="2">
    <source>
        <dbReference type="EnsemblMetazoa" id="ADAC008142-PA"/>
    </source>
</evidence>
<reference evidence="1 3" key="1">
    <citation type="journal article" date="2010" name="BMC Genomics">
        <title>Combination of measures distinguishes pre-miRNAs from other stem-loops in the genome of the newly sequenced Anopheles darlingi.</title>
        <authorList>
            <person name="Mendes N.D."/>
            <person name="Freitas A.T."/>
            <person name="Vasconcelos A.T."/>
            <person name="Sagot M.F."/>
        </authorList>
    </citation>
    <scope>NUCLEOTIDE SEQUENCE</scope>
</reference>
<sequence>MKPTKPQPPHIRFWPVRPVPGARRAHRISVLCCRNLMELKNAAIIATPNRKSSWSRLCSEAAVTNTLLHDEDAASSMAQRMIAALCFQCSPRHLLH</sequence>
<evidence type="ECO:0000313" key="1">
    <source>
        <dbReference type="EMBL" id="ETN60271.1"/>
    </source>
</evidence>
<name>W5J8H8_ANODA</name>
<dbReference type="EMBL" id="ADMH02001961">
    <property type="protein sequence ID" value="ETN60271.1"/>
    <property type="molecule type" value="Genomic_DNA"/>
</dbReference>
<dbReference type="AlphaFoldDB" id="W5J8H8"/>